<evidence type="ECO:0000313" key="9">
    <source>
        <dbReference type="EMBL" id="MCP1109871.1"/>
    </source>
</evidence>
<evidence type="ECO:0000256" key="4">
    <source>
        <dbReference type="ARBA" id="ARBA00022679"/>
    </source>
</evidence>
<keyword evidence="9" id="KW-0547">Nucleotide-binding</keyword>
<dbReference type="Proteomes" id="UP001523565">
    <property type="component" value="Unassembled WGS sequence"/>
</dbReference>
<feature type="transmembrane region" description="Helical" evidence="7">
    <location>
        <begin position="371"/>
        <end position="392"/>
    </location>
</feature>
<comment type="catalytic activity">
    <reaction evidence="1">
        <text>ATP + protein L-histidine = ADP + protein N-phospho-L-histidine.</text>
        <dbReference type="EC" id="2.7.13.3"/>
    </reaction>
</comment>
<feature type="transmembrane region" description="Helical" evidence="7">
    <location>
        <begin position="339"/>
        <end position="359"/>
    </location>
</feature>
<name>A0ABT1EGP1_9FIRM</name>
<dbReference type="PANTHER" id="PTHR43047">
    <property type="entry name" value="TWO-COMPONENT HISTIDINE PROTEIN KINASE"/>
    <property type="match status" value="1"/>
</dbReference>
<dbReference type="EMBL" id="JAMZFV010000007">
    <property type="protein sequence ID" value="MCP1109871.1"/>
    <property type="molecule type" value="Genomic_DNA"/>
</dbReference>
<evidence type="ECO:0000256" key="7">
    <source>
        <dbReference type="SAM" id="Phobius"/>
    </source>
</evidence>
<keyword evidence="6" id="KW-0902">Two-component regulatory system</keyword>
<evidence type="ECO:0000256" key="2">
    <source>
        <dbReference type="ARBA" id="ARBA00012438"/>
    </source>
</evidence>
<dbReference type="InterPro" id="IPR003594">
    <property type="entry name" value="HATPase_dom"/>
</dbReference>
<dbReference type="InterPro" id="IPR036890">
    <property type="entry name" value="HATPase_C_sf"/>
</dbReference>
<reference evidence="9 10" key="1">
    <citation type="journal article" date="2022" name="Genome Biol. Evol.">
        <title>Host diet, physiology and behaviors set the stage for Lachnospiraceae cladogenesis.</title>
        <authorList>
            <person name="Vera-Ponce De Leon A."/>
            <person name="Schneider M."/>
            <person name="Jahnes B.C."/>
            <person name="Sadowski V."/>
            <person name="Camuy-Velez L.A."/>
            <person name="Duan J."/>
            <person name="Sabree Z.L."/>
        </authorList>
    </citation>
    <scope>NUCLEOTIDE SEQUENCE [LARGE SCALE GENOMIC DNA]</scope>
    <source>
        <strain evidence="9 10">PAL227</strain>
    </source>
</reference>
<dbReference type="InterPro" id="IPR005467">
    <property type="entry name" value="His_kinase_dom"/>
</dbReference>
<comment type="caution">
    <text evidence="9">The sequence shown here is derived from an EMBL/GenBank/DDBJ whole genome shotgun (WGS) entry which is preliminary data.</text>
</comment>
<dbReference type="Pfam" id="PF00512">
    <property type="entry name" value="HisKA"/>
    <property type="match status" value="1"/>
</dbReference>
<accession>A0ABT1EGP1</accession>
<keyword evidence="7" id="KW-0472">Membrane</keyword>
<keyword evidence="10" id="KW-1185">Reference proteome</keyword>
<evidence type="ECO:0000313" key="10">
    <source>
        <dbReference type="Proteomes" id="UP001523565"/>
    </source>
</evidence>
<dbReference type="InterPro" id="IPR003661">
    <property type="entry name" value="HisK_dim/P_dom"/>
</dbReference>
<dbReference type="Pfam" id="PF02518">
    <property type="entry name" value="HATPase_c"/>
    <property type="match status" value="1"/>
</dbReference>
<dbReference type="SMART" id="SM00387">
    <property type="entry name" value="HATPase_c"/>
    <property type="match status" value="1"/>
</dbReference>
<keyword evidence="3" id="KW-0597">Phosphoprotein</keyword>
<feature type="transmembrane region" description="Helical" evidence="7">
    <location>
        <begin position="216"/>
        <end position="233"/>
    </location>
</feature>
<keyword evidence="9" id="KW-0067">ATP-binding</keyword>
<dbReference type="Gene3D" id="3.30.565.10">
    <property type="entry name" value="Histidine kinase-like ATPase, C-terminal domain"/>
    <property type="match status" value="1"/>
</dbReference>
<evidence type="ECO:0000256" key="1">
    <source>
        <dbReference type="ARBA" id="ARBA00000085"/>
    </source>
</evidence>
<dbReference type="PRINTS" id="PR00344">
    <property type="entry name" value="BCTRLSENSOR"/>
</dbReference>
<feature type="transmembrane region" description="Helical" evidence="7">
    <location>
        <begin position="7"/>
        <end position="26"/>
    </location>
</feature>
<dbReference type="SMART" id="SM00388">
    <property type="entry name" value="HisKA"/>
    <property type="match status" value="1"/>
</dbReference>
<sequence>MRQTVGSILGFVIIVVGVILGIFFIGNFPVTAVGGDDGVVDLITFPFDTQAAETDAFVHYPDQLLTPDELYRGQVGNEPANYGTFAANLKVTNDDINDSYVLMFNSPEFASRIYVNGEKVDEVGIVSQFEDVYVPARRNVYLSANPIDSNIELVLQYSNFRTADSHNPTITIGSPSLIYRLQTHRDFLKYTILAVYLMGFIIFAGMYLFNHKNKSNLIFSLICLVLSIQDLFFRDQFFIMMKQGSLMEPIFTLQYVVFGLLLILLFAYINSLFPVLIGGIGRRRVYAGILLFIAISVFTRGQLPRLSAIFFVILGAVVIVYLFYRVIKIRKSVMSSQMVSAAGLELLFGVMLQDLLYYMNIHIGPLGQISLLLRMMVVFIFIQMVALFLSFLQVERQLGEIREKEAALSAKNETLETVDKQRIQFLSSMSHELRTPLTVVSNYAQLTKEYMKQFDGKGDYVQDKMLLISSEAERMAVMVDQMLDIARIEEGRMVYDFKETDLQALIYDLIEVYYPILNKNRNTLETEISDDLPPVMADDKRMQQVLLNLINNAVRFTKKGFISIRAYAKKNEIAIEVEDTGIGMTEQQLAGIFKRYTTTKDANDKSTGTGLGLYIVNAIVRDHDGRITVESEVGKGSKLTVYLPITGS</sequence>
<evidence type="ECO:0000256" key="6">
    <source>
        <dbReference type="ARBA" id="ARBA00023012"/>
    </source>
</evidence>
<dbReference type="EC" id="2.7.13.3" evidence="2"/>
<keyword evidence="7" id="KW-0812">Transmembrane</keyword>
<dbReference type="GO" id="GO:0005524">
    <property type="term" value="F:ATP binding"/>
    <property type="evidence" value="ECO:0007669"/>
    <property type="project" value="UniProtKB-KW"/>
</dbReference>
<dbReference type="PANTHER" id="PTHR43047:SF72">
    <property type="entry name" value="OSMOSENSING HISTIDINE PROTEIN KINASE SLN1"/>
    <property type="match status" value="1"/>
</dbReference>
<dbReference type="SUPFAM" id="SSF47384">
    <property type="entry name" value="Homodimeric domain of signal transducing histidine kinase"/>
    <property type="match status" value="1"/>
</dbReference>
<keyword evidence="7" id="KW-1133">Transmembrane helix</keyword>
<feature type="transmembrane region" description="Helical" evidence="7">
    <location>
        <begin position="187"/>
        <end position="209"/>
    </location>
</feature>
<dbReference type="RefSeq" id="WP_262068752.1">
    <property type="nucleotide sequence ID" value="NZ_JAMXOC010000007.1"/>
</dbReference>
<keyword evidence="4" id="KW-0808">Transferase</keyword>
<feature type="transmembrane region" description="Helical" evidence="7">
    <location>
        <begin position="309"/>
        <end position="327"/>
    </location>
</feature>
<dbReference type="Gene3D" id="1.10.287.130">
    <property type="match status" value="1"/>
</dbReference>
<evidence type="ECO:0000259" key="8">
    <source>
        <dbReference type="PROSITE" id="PS50109"/>
    </source>
</evidence>
<protein>
    <recommendedName>
        <fullName evidence="2">histidine kinase</fullName>
        <ecNumber evidence="2">2.7.13.3</ecNumber>
    </recommendedName>
</protein>
<dbReference type="InterPro" id="IPR036097">
    <property type="entry name" value="HisK_dim/P_sf"/>
</dbReference>
<dbReference type="CDD" id="cd00082">
    <property type="entry name" value="HisKA"/>
    <property type="match status" value="1"/>
</dbReference>
<gene>
    <name evidence="9" type="ORF">NK118_06375</name>
</gene>
<feature type="transmembrane region" description="Helical" evidence="7">
    <location>
        <begin position="253"/>
        <end position="273"/>
    </location>
</feature>
<feature type="domain" description="Histidine kinase" evidence="8">
    <location>
        <begin position="428"/>
        <end position="647"/>
    </location>
</feature>
<dbReference type="SUPFAM" id="SSF55874">
    <property type="entry name" value="ATPase domain of HSP90 chaperone/DNA topoisomerase II/histidine kinase"/>
    <property type="match status" value="1"/>
</dbReference>
<evidence type="ECO:0000256" key="5">
    <source>
        <dbReference type="ARBA" id="ARBA00022777"/>
    </source>
</evidence>
<proteinExistence type="predicted"/>
<dbReference type="InterPro" id="IPR004358">
    <property type="entry name" value="Sig_transdc_His_kin-like_C"/>
</dbReference>
<evidence type="ECO:0000256" key="3">
    <source>
        <dbReference type="ARBA" id="ARBA00022553"/>
    </source>
</evidence>
<feature type="transmembrane region" description="Helical" evidence="7">
    <location>
        <begin position="285"/>
        <end position="303"/>
    </location>
</feature>
<dbReference type="PROSITE" id="PS50109">
    <property type="entry name" value="HIS_KIN"/>
    <property type="match status" value="1"/>
</dbReference>
<organism evidence="9 10">
    <name type="scientific">Ohessyouella blattaphilus</name>
    <dbReference type="NCBI Taxonomy" id="2949333"/>
    <lineage>
        <taxon>Bacteria</taxon>
        <taxon>Bacillati</taxon>
        <taxon>Bacillota</taxon>
        <taxon>Clostridia</taxon>
        <taxon>Lachnospirales</taxon>
        <taxon>Lachnospiraceae</taxon>
        <taxon>Ohessyouella</taxon>
    </lineage>
</organism>
<keyword evidence="5" id="KW-0418">Kinase</keyword>